<dbReference type="Proteomes" id="UP000235786">
    <property type="component" value="Unassembled WGS sequence"/>
</dbReference>
<evidence type="ECO:0000313" key="2">
    <source>
        <dbReference type="EMBL" id="PMD31116.1"/>
    </source>
</evidence>
<keyword evidence="3" id="KW-1185">Reference proteome</keyword>
<evidence type="ECO:0000256" key="1">
    <source>
        <dbReference type="SAM" id="MobiDB-lite"/>
    </source>
</evidence>
<keyword evidence="2" id="KW-0489">Methyltransferase</keyword>
<feature type="compositionally biased region" description="Acidic residues" evidence="1">
    <location>
        <begin position="26"/>
        <end position="37"/>
    </location>
</feature>
<proteinExistence type="predicted"/>
<dbReference type="PANTHER" id="PTHR43591:SF24">
    <property type="entry name" value="2-METHOXY-6-POLYPRENYL-1,4-BENZOQUINOL METHYLASE, MITOCHONDRIAL"/>
    <property type="match status" value="1"/>
</dbReference>
<name>A0A2J6QXV4_HYAVF</name>
<evidence type="ECO:0000313" key="3">
    <source>
        <dbReference type="Proteomes" id="UP000235786"/>
    </source>
</evidence>
<dbReference type="InterPro" id="IPR029063">
    <property type="entry name" value="SAM-dependent_MTases_sf"/>
</dbReference>
<sequence>MTSPRTIATTGSLTPTPSVVLAADGEKDDEEVDEEPPSSEPDLQPEHRDADSSYGDEIGSIMNYGSVAESIYNFRVENGRTYHSYAEGKYYVPNDEVEQRRMDLTYHSIYRMFDGKAFFAPVKNPQRILDVGTGTGIWAFDVADEYPSAQVVGIDLSPIQPSWVPPNVEFRIDDIEKPWVYQQPIDLIHSRICSGSAIRNWPNYLSEAYRCLKPGGWVEAQEFVFDIMSDDNSLPPNSTIVEWNNEGYKGALLGGCDMRISAQQIRTYMEAAGFVNIQTINMKWPIAPWSKDPKLRDAGLYLKSAMIRELGGDMLGTSVAVFTRILGWEVEELEALIAEVEKEWKRDDIHGYWPLFVVYGQKPFNA</sequence>
<dbReference type="SUPFAM" id="SSF53335">
    <property type="entry name" value="S-adenosyl-L-methionine-dependent methyltransferases"/>
    <property type="match status" value="1"/>
</dbReference>
<dbReference type="OrthoDB" id="2013972at2759"/>
<dbReference type="Gene3D" id="3.40.50.150">
    <property type="entry name" value="Vaccinia Virus protein VP39"/>
    <property type="match status" value="1"/>
</dbReference>
<dbReference type="PANTHER" id="PTHR43591">
    <property type="entry name" value="METHYLTRANSFERASE"/>
    <property type="match status" value="1"/>
</dbReference>
<dbReference type="EMBL" id="KZ613964">
    <property type="protein sequence ID" value="PMD31116.1"/>
    <property type="molecule type" value="Genomic_DNA"/>
</dbReference>
<dbReference type="AlphaFoldDB" id="A0A2J6QXV4"/>
<dbReference type="GO" id="GO:0032259">
    <property type="term" value="P:methylation"/>
    <property type="evidence" value="ECO:0007669"/>
    <property type="project" value="UniProtKB-KW"/>
</dbReference>
<dbReference type="GO" id="GO:0008168">
    <property type="term" value="F:methyltransferase activity"/>
    <property type="evidence" value="ECO:0007669"/>
    <property type="project" value="UniProtKB-KW"/>
</dbReference>
<dbReference type="Pfam" id="PF13489">
    <property type="entry name" value="Methyltransf_23"/>
    <property type="match status" value="1"/>
</dbReference>
<dbReference type="STRING" id="1149755.A0A2J6QXV4"/>
<gene>
    <name evidence="2" type="ORF">L207DRAFT_592049</name>
</gene>
<reference evidence="2 3" key="1">
    <citation type="submission" date="2016-04" db="EMBL/GenBank/DDBJ databases">
        <title>A degradative enzymes factory behind the ericoid mycorrhizal symbiosis.</title>
        <authorList>
            <consortium name="DOE Joint Genome Institute"/>
            <person name="Martino E."/>
            <person name="Morin E."/>
            <person name="Grelet G."/>
            <person name="Kuo A."/>
            <person name="Kohler A."/>
            <person name="Daghino S."/>
            <person name="Barry K."/>
            <person name="Choi C."/>
            <person name="Cichocki N."/>
            <person name="Clum A."/>
            <person name="Copeland A."/>
            <person name="Hainaut M."/>
            <person name="Haridas S."/>
            <person name="Labutti K."/>
            <person name="Lindquist E."/>
            <person name="Lipzen A."/>
            <person name="Khouja H.-R."/>
            <person name="Murat C."/>
            <person name="Ohm R."/>
            <person name="Olson A."/>
            <person name="Spatafora J."/>
            <person name="Veneault-Fourrey C."/>
            <person name="Henrissat B."/>
            <person name="Grigoriev I."/>
            <person name="Martin F."/>
            <person name="Perotto S."/>
        </authorList>
    </citation>
    <scope>NUCLEOTIDE SEQUENCE [LARGE SCALE GENOMIC DNA]</scope>
    <source>
        <strain evidence="2 3">F</strain>
    </source>
</reference>
<accession>A0A2J6QXV4</accession>
<organism evidence="2 3">
    <name type="scientific">Hyaloscypha variabilis (strain UAMH 11265 / GT02V1 / F)</name>
    <name type="common">Meliniomyces variabilis</name>
    <dbReference type="NCBI Taxonomy" id="1149755"/>
    <lineage>
        <taxon>Eukaryota</taxon>
        <taxon>Fungi</taxon>
        <taxon>Dikarya</taxon>
        <taxon>Ascomycota</taxon>
        <taxon>Pezizomycotina</taxon>
        <taxon>Leotiomycetes</taxon>
        <taxon>Helotiales</taxon>
        <taxon>Hyaloscyphaceae</taxon>
        <taxon>Hyaloscypha</taxon>
        <taxon>Hyaloscypha variabilis</taxon>
    </lineage>
</organism>
<protein>
    <submittedName>
        <fullName evidence="2">S-adenosyl-L-methionine-dependent methyltransferase</fullName>
    </submittedName>
</protein>
<dbReference type="CDD" id="cd02440">
    <property type="entry name" value="AdoMet_MTases"/>
    <property type="match status" value="1"/>
</dbReference>
<keyword evidence="2" id="KW-0808">Transferase</keyword>
<feature type="compositionally biased region" description="Polar residues" evidence="1">
    <location>
        <begin position="1"/>
        <end position="17"/>
    </location>
</feature>
<feature type="region of interest" description="Disordered" evidence="1">
    <location>
        <begin position="1"/>
        <end position="56"/>
    </location>
</feature>